<dbReference type="PRINTS" id="PR02045">
    <property type="entry name" value="F138DOMAIN"/>
</dbReference>
<proteinExistence type="predicted"/>
<gene>
    <name evidence="1" type="ORF">EGK_01319</name>
</gene>
<dbReference type="AlphaFoldDB" id="G7MDQ6"/>
<evidence type="ECO:0000313" key="1">
    <source>
        <dbReference type="EMBL" id="EHH15253.1"/>
    </source>
</evidence>
<dbReference type="PANTHER" id="PTHR12138:SF161">
    <property type="entry name" value="SECRETED PROTEIN"/>
    <property type="match status" value="1"/>
</dbReference>
<reference evidence="1" key="1">
    <citation type="journal article" date="2011" name="Nat. Biotechnol.">
        <title>Genome sequencing and comparison of two nonhuman primate animal models, the cynomolgus and Chinese rhesus macaques.</title>
        <authorList>
            <person name="Yan G."/>
            <person name="Zhang G."/>
            <person name="Fang X."/>
            <person name="Zhang Y."/>
            <person name="Li C."/>
            <person name="Ling F."/>
            <person name="Cooper D.N."/>
            <person name="Li Q."/>
            <person name="Li Y."/>
            <person name="van Gool A.J."/>
            <person name="Du H."/>
            <person name="Chen J."/>
            <person name="Chen R."/>
            <person name="Zhang P."/>
            <person name="Huang Z."/>
            <person name="Thompson J.R."/>
            <person name="Meng Y."/>
            <person name="Bai Y."/>
            <person name="Wang J."/>
            <person name="Zhuo M."/>
            <person name="Wang T."/>
            <person name="Huang Y."/>
            <person name="Wei L."/>
            <person name="Li J."/>
            <person name="Wang Z."/>
            <person name="Hu H."/>
            <person name="Yang P."/>
            <person name="Le L."/>
            <person name="Stenson P.D."/>
            <person name="Li B."/>
            <person name="Liu X."/>
            <person name="Ball E.V."/>
            <person name="An N."/>
            <person name="Huang Q."/>
            <person name="Zhang Y."/>
            <person name="Fan W."/>
            <person name="Zhang X."/>
            <person name="Li Y."/>
            <person name="Wang W."/>
            <person name="Katze M.G."/>
            <person name="Su B."/>
            <person name="Nielsen R."/>
            <person name="Yang H."/>
            <person name="Wang J."/>
            <person name="Wang X."/>
            <person name="Wang J."/>
        </authorList>
    </citation>
    <scope>NUCLEOTIDE SEQUENCE [LARGE SCALE GENOMIC DNA]</scope>
    <source>
        <strain evidence="1">CR-5</strain>
    </source>
</reference>
<dbReference type="PANTHER" id="PTHR12138">
    <property type="entry name" value="PRIMATE-EXPANDED PROTEIN FAMILY"/>
    <property type="match status" value="1"/>
</dbReference>
<dbReference type="Proteomes" id="UP000013456">
    <property type="component" value="Chromosome 1"/>
</dbReference>
<accession>G7MDQ6</accession>
<protein>
    <submittedName>
        <fullName evidence="1">Uncharacterized protein</fullName>
    </submittedName>
</protein>
<organism evidence="1">
    <name type="scientific">Macaca mulatta</name>
    <name type="common">Rhesus macaque</name>
    <dbReference type="NCBI Taxonomy" id="9544"/>
    <lineage>
        <taxon>Eukaryota</taxon>
        <taxon>Metazoa</taxon>
        <taxon>Chordata</taxon>
        <taxon>Craniata</taxon>
        <taxon>Vertebrata</taxon>
        <taxon>Euteleostomi</taxon>
        <taxon>Mammalia</taxon>
        <taxon>Eutheria</taxon>
        <taxon>Euarchontoglires</taxon>
        <taxon>Primates</taxon>
        <taxon>Haplorrhini</taxon>
        <taxon>Catarrhini</taxon>
        <taxon>Cercopithecidae</taxon>
        <taxon>Cercopithecinae</taxon>
        <taxon>Macaca</taxon>
    </lineage>
</organism>
<feature type="non-terminal residue" evidence="1">
    <location>
        <position position="113"/>
    </location>
</feature>
<name>G7MDQ6_MACMU</name>
<sequence length="113" mass="12164">FFFFFLGQGLTLAPRLECSGAILAHCNLRLSGSSDSPASASRTAGITGVHHHTWLIFVFLVEIGFHVVDQAGLELLTSGDLPTSASQSATIIGLSYHSLPQLSKRHFHSQDKS</sequence>
<dbReference type="EMBL" id="CM001253">
    <property type="protein sequence ID" value="EHH15253.1"/>
    <property type="molecule type" value="Genomic_DNA"/>
</dbReference>
<feature type="non-terminal residue" evidence="1">
    <location>
        <position position="1"/>
    </location>
</feature>